<feature type="transmembrane region" description="Helical" evidence="2">
    <location>
        <begin position="222"/>
        <end position="245"/>
    </location>
</feature>
<dbReference type="AlphaFoldDB" id="A0A419IB84"/>
<reference evidence="3 4" key="1">
    <citation type="submission" date="2018-09" db="EMBL/GenBank/DDBJ databases">
        <title>YIM PH 21725 draft genome.</title>
        <authorList>
            <person name="Miao C."/>
        </authorList>
    </citation>
    <scope>NUCLEOTIDE SEQUENCE [LARGE SCALE GENOMIC DNA]</scope>
    <source>
        <strain evidence="4">YIM PH21725</strain>
    </source>
</reference>
<feature type="transmembrane region" description="Helical" evidence="2">
    <location>
        <begin position="188"/>
        <end position="210"/>
    </location>
</feature>
<keyword evidence="2" id="KW-0472">Membrane</keyword>
<proteinExistence type="predicted"/>
<comment type="caution">
    <text evidence="3">The sequence shown here is derived from an EMBL/GenBank/DDBJ whole genome shotgun (WGS) entry which is preliminary data.</text>
</comment>
<organism evidence="3 4">
    <name type="scientific">Amycolatopsis panacis</name>
    <dbReference type="NCBI Taxonomy" id="2340917"/>
    <lineage>
        <taxon>Bacteria</taxon>
        <taxon>Bacillati</taxon>
        <taxon>Actinomycetota</taxon>
        <taxon>Actinomycetes</taxon>
        <taxon>Pseudonocardiales</taxon>
        <taxon>Pseudonocardiaceae</taxon>
        <taxon>Amycolatopsis</taxon>
    </lineage>
</organism>
<keyword evidence="4" id="KW-1185">Reference proteome</keyword>
<evidence type="ECO:0000256" key="2">
    <source>
        <dbReference type="SAM" id="Phobius"/>
    </source>
</evidence>
<dbReference type="EMBL" id="QZFV01000014">
    <property type="protein sequence ID" value="RJQ91999.1"/>
    <property type="molecule type" value="Genomic_DNA"/>
</dbReference>
<feature type="compositionally biased region" description="Pro residues" evidence="1">
    <location>
        <begin position="42"/>
        <end position="54"/>
    </location>
</feature>
<evidence type="ECO:0000256" key="1">
    <source>
        <dbReference type="SAM" id="MobiDB-lite"/>
    </source>
</evidence>
<evidence type="ECO:0000313" key="3">
    <source>
        <dbReference type="EMBL" id="RJQ91999.1"/>
    </source>
</evidence>
<feature type="region of interest" description="Disordered" evidence="1">
    <location>
        <begin position="1"/>
        <end position="115"/>
    </location>
</feature>
<keyword evidence="2" id="KW-1133">Transmembrane helix</keyword>
<feature type="transmembrane region" description="Helical" evidence="2">
    <location>
        <begin position="124"/>
        <end position="149"/>
    </location>
</feature>
<evidence type="ECO:0000313" key="4">
    <source>
        <dbReference type="Proteomes" id="UP000285112"/>
    </source>
</evidence>
<keyword evidence="2" id="KW-0812">Transmembrane</keyword>
<dbReference type="Proteomes" id="UP000285112">
    <property type="component" value="Unassembled WGS sequence"/>
</dbReference>
<feature type="transmembrane region" description="Helical" evidence="2">
    <location>
        <begin position="155"/>
        <end position="181"/>
    </location>
</feature>
<protein>
    <submittedName>
        <fullName evidence="3">Uncharacterized protein</fullName>
    </submittedName>
</protein>
<feature type="compositionally biased region" description="Pro residues" evidence="1">
    <location>
        <begin position="64"/>
        <end position="78"/>
    </location>
</feature>
<feature type="compositionally biased region" description="Pro residues" evidence="1">
    <location>
        <begin position="101"/>
        <end position="112"/>
    </location>
</feature>
<sequence length="266" mass="27058">MTDPQQPHGQYPYSGQPASGPQPYPGSRPTPAQSYPDSQPTPGQPFPGSQPTPAQPYSGNHPMPAQPYPGGQPMPGQPYPGSQPMAPQPYPGAQFYGQMPGPYPQQQYPPYPGAMQPRPNGATAIIAGVLAAVGGAVALFGAIGGAVLLGHRGGLGYGLLALIVNLALAVLLIFGATTLFLHKPAGRLCVIAGCGLAIAYSITSAVLVSVGVSSLRGGSELIGFGIAGALVALIPQVATLVLALVKPTVDWVSQPGPSGYPQQPGW</sequence>
<accession>A0A419IB84</accession>
<name>A0A419IB84_9PSEU</name>
<dbReference type="RefSeq" id="WP_120021498.1">
    <property type="nucleotide sequence ID" value="NZ_QZFV01000014.1"/>
</dbReference>
<gene>
    <name evidence="3" type="ORF">D5S19_01335</name>
</gene>
<dbReference type="OrthoDB" id="3638492at2"/>
<feature type="compositionally biased region" description="Polar residues" evidence="1">
    <location>
        <begin position="30"/>
        <end position="41"/>
    </location>
</feature>